<dbReference type="EMBL" id="ML975158">
    <property type="protein sequence ID" value="KAF1812144.1"/>
    <property type="molecule type" value="Genomic_DNA"/>
</dbReference>
<dbReference type="GeneID" id="54415396"/>
<evidence type="ECO:0000256" key="1">
    <source>
        <dbReference type="ARBA" id="ARBA00023002"/>
    </source>
</evidence>
<dbReference type="PANTHER" id="PTHR43333">
    <property type="entry name" value="2-HACID_DH_C DOMAIN-CONTAINING PROTEIN"/>
    <property type="match status" value="1"/>
</dbReference>
<dbReference type="Gene3D" id="3.40.50.720">
    <property type="entry name" value="NAD(P)-binding Rossmann-like Domain"/>
    <property type="match status" value="2"/>
</dbReference>
<gene>
    <name evidence="4 6" type="ORF">P152DRAFT_26553</name>
</gene>
<dbReference type="RefSeq" id="XP_033533775.1">
    <property type="nucleotide sequence ID" value="XM_033674826.1"/>
</dbReference>
<reference evidence="6" key="2">
    <citation type="submission" date="2020-04" db="EMBL/GenBank/DDBJ databases">
        <authorList>
            <consortium name="NCBI Genome Project"/>
        </authorList>
    </citation>
    <scope>NUCLEOTIDE SEQUENCE</scope>
    <source>
        <strain evidence="6">CBS 781.70</strain>
    </source>
</reference>
<keyword evidence="5" id="KW-1185">Reference proteome</keyword>
<evidence type="ECO:0000313" key="4">
    <source>
        <dbReference type="EMBL" id="KAF1812144.1"/>
    </source>
</evidence>
<dbReference type="PROSITE" id="PS00065">
    <property type="entry name" value="D_2_HYDROXYACID_DH_1"/>
    <property type="match status" value="1"/>
</dbReference>
<organism evidence="4">
    <name type="scientific">Eremomyces bilateralis CBS 781.70</name>
    <dbReference type="NCBI Taxonomy" id="1392243"/>
    <lineage>
        <taxon>Eukaryota</taxon>
        <taxon>Fungi</taxon>
        <taxon>Dikarya</taxon>
        <taxon>Ascomycota</taxon>
        <taxon>Pezizomycotina</taxon>
        <taxon>Dothideomycetes</taxon>
        <taxon>Dothideomycetes incertae sedis</taxon>
        <taxon>Eremomycetales</taxon>
        <taxon>Eremomycetaceae</taxon>
        <taxon>Eremomyces</taxon>
    </lineage>
</organism>
<evidence type="ECO:0000259" key="3">
    <source>
        <dbReference type="Pfam" id="PF02826"/>
    </source>
</evidence>
<dbReference type="GO" id="GO:0016491">
    <property type="term" value="F:oxidoreductase activity"/>
    <property type="evidence" value="ECO:0007669"/>
    <property type="project" value="UniProtKB-KW"/>
</dbReference>
<evidence type="ECO:0000313" key="5">
    <source>
        <dbReference type="Proteomes" id="UP000504638"/>
    </source>
</evidence>
<keyword evidence="1" id="KW-0560">Oxidoreductase</keyword>
<reference evidence="6" key="3">
    <citation type="submission" date="2025-04" db="UniProtKB">
        <authorList>
            <consortium name="RefSeq"/>
        </authorList>
    </citation>
    <scope>IDENTIFICATION</scope>
    <source>
        <strain evidence="6">CBS 781.70</strain>
    </source>
</reference>
<keyword evidence="2" id="KW-0520">NAD</keyword>
<dbReference type="OrthoDB" id="298012at2759"/>
<dbReference type="InterPro" id="IPR006140">
    <property type="entry name" value="D-isomer_DH_NAD-bd"/>
</dbReference>
<evidence type="ECO:0000313" key="6">
    <source>
        <dbReference type="RefSeq" id="XP_033533775.1"/>
    </source>
</evidence>
<dbReference type="PANTHER" id="PTHR43333:SF1">
    <property type="entry name" value="D-ISOMER SPECIFIC 2-HYDROXYACID DEHYDROGENASE NAD-BINDING DOMAIN-CONTAINING PROTEIN"/>
    <property type="match status" value="1"/>
</dbReference>
<accession>A0A6G1G260</accession>
<dbReference type="Proteomes" id="UP000504638">
    <property type="component" value="Unplaced"/>
</dbReference>
<dbReference type="SUPFAM" id="SSF52283">
    <property type="entry name" value="Formate/glycerate dehydrogenase catalytic domain-like"/>
    <property type="match status" value="1"/>
</dbReference>
<dbReference type="CDD" id="cd12163">
    <property type="entry name" value="2-Hacid_dh_5"/>
    <property type="match status" value="1"/>
</dbReference>
<name>A0A6G1G260_9PEZI</name>
<proteinExistence type="predicted"/>
<dbReference type="InterPro" id="IPR036291">
    <property type="entry name" value="NAD(P)-bd_dom_sf"/>
</dbReference>
<protein>
    <submittedName>
        <fullName evidence="4 6">2-hydroxyacid dehydrogenase</fullName>
    </submittedName>
</protein>
<dbReference type="FunFam" id="3.40.50.720:FF:000363">
    <property type="entry name" value="D-isomer specific 2-hydroxyacid dehydrogenase"/>
    <property type="match status" value="1"/>
</dbReference>
<sequence>MATPKPEKLLCVLPLPAPPNLEQQMKEKHPEMDFEYIFHRFDTRNALACVKDIVPPEKFQSATVLVTLTMLPDPADCPNLELIHVFSAGTNHIANHPIFTNTKIPICTATGVHGPQIAEWVLMTLLAHNHLLPRMYEFQKKHLWERERTMEFHRVRDLVGQRIGVLGYGSIGRQIARVSKAMGMDVIAYTATPKKTPEARQDSGYIVPGTGDPDGSIPSAWFGGLDKDSLHNFLEQDIDVLVLSLPLTAKTRHLLGEAEFEILAKKQAFLVNISRGEIIDQPDLIRALEKGSLRGAALDVTDPEPLPKDDPLWDAPNILIAPHISGVGSAYSERAFQILDINLTRRAKGEKLINVVQRERGY</sequence>
<dbReference type="Pfam" id="PF02826">
    <property type="entry name" value="2-Hacid_dh_C"/>
    <property type="match status" value="2"/>
</dbReference>
<feature type="domain" description="D-isomer specific 2-hydroxyacid dehydrogenase NAD-binding" evidence="3">
    <location>
        <begin position="123"/>
        <end position="198"/>
    </location>
</feature>
<evidence type="ECO:0000256" key="2">
    <source>
        <dbReference type="ARBA" id="ARBA00023027"/>
    </source>
</evidence>
<dbReference type="GO" id="GO:0051287">
    <property type="term" value="F:NAD binding"/>
    <property type="evidence" value="ECO:0007669"/>
    <property type="project" value="InterPro"/>
</dbReference>
<dbReference type="SUPFAM" id="SSF51735">
    <property type="entry name" value="NAD(P)-binding Rossmann-fold domains"/>
    <property type="match status" value="1"/>
</dbReference>
<dbReference type="AlphaFoldDB" id="A0A6G1G260"/>
<reference evidence="4 6" key="1">
    <citation type="submission" date="2020-01" db="EMBL/GenBank/DDBJ databases">
        <authorList>
            <consortium name="DOE Joint Genome Institute"/>
            <person name="Haridas S."/>
            <person name="Albert R."/>
            <person name="Binder M."/>
            <person name="Bloem J."/>
            <person name="Labutti K."/>
            <person name="Salamov A."/>
            <person name="Andreopoulos B."/>
            <person name="Baker S.E."/>
            <person name="Barry K."/>
            <person name="Bills G."/>
            <person name="Bluhm B.H."/>
            <person name="Cannon C."/>
            <person name="Castanera R."/>
            <person name="Culley D.E."/>
            <person name="Daum C."/>
            <person name="Ezra D."/>
            <person name="Gonzalez J.B."/>
            <person name="Henrissat B."/>
            <person name="Kuo A."/>
            <person name="Liang C."/>
            <person name="Lipzen A."/>
            <person name="Lutzoni F."/>
            <person name="Magnuson J."/>
            <person name="Mondo S."/>
            <person name="Nolan M."/>
            <person name="Ohm R."/>
            <person name="Pangilinan J."/>
            <person name="Park H.-J."/>
            <person name="Ramirez L."/>
            <person name="Alfaro M."/>
            <person name="Sun H."/>
            <person name="Tritt A."/>
            <person name="Yoshinaga Y."/>
            <person name="Zwiers L.-H."/>
            <person name="Turgeon B.G."/>
            <person name="Goodwin S.B."/>
            <person name="Spatafora J.W."/>
            <person name="Crous P.W."/>
            <person name="Grigoriev I.V."/>
        </authorList>
    </citation>
    <scope>NUCLEOTIDE SEQUENCE</scope>
    <source>
        <strain evidence="4 6">CBS 781.70</strain>
    </source>
</reference>
<dbReference type="InterPro" id="IPR029752">
    <property type="entry name" value="D-isomer_DH_CS1"/>
</dbReference>
<feature type="domain" description="D-isomer specific 2-hydroxyacid dehydrogenase NAD-binding" evidence="3">
    <location>
        <begin position="226"/>
        <end position="325"/>
    </location>
</feature>